<feature type="transmembrane region" description="Helical" evidence="1">
    <location>
        <begin position="166"/>
        <end position="182"/>
    </location>
</feature>
<feature type="transmembrane region" description="Helical" evidence="1">
    <location>
        <begin position="214"/>
        <end position="232"/>
    </location>
</feature>
<feature type="transmembrane region" description="Helical" evidence="1">
    <location>
        <begin position="70"/>
        <end position="90"/>
    </location>
</feature>
<dbReference type="InterPro" id="IPR037997">
    <property type="entry name" value="Dgk1-like"/>
</dbReference>
<sequence length="236" mass="25214">MFSPLSGLETSPPIFVSVGITVVYLTVMLVVAESLNRLTALGAELTRKIVHIGSGHVILIAWLLNIPAWVGIGASAIAGGIAILSYFFPILPSINSVGRNSLGTFFYAISMGILVACFWSIHHPQYAAIGILVMAWGDGLAAIIGQRFGKHPYQFFGSRKSWEGSATMAAVSFIVTLLILLSVQGNHWQTWCVSLAVALVATGLEAFSKLGIDNLTVPLGSAAFCFFLNQWLNANS</sequence>
<organism evidence="2 3">
    <name type="scientific">Lusitaniella coriacea LEGE 07157</name>
    <dbReference type="NCBI Taxonomy" id="945747"/>
    <lineage>
        <taxon>Bacteria</taxon>
        <taxon>Bacillati</taxon>
        <taxon>Cyanobacteriota</taxon>
        <taxon>Cyanophyceae</taxon>
        <taxon>Spirulinales</taxon>
        <taxon>Lusitaniellaceae</taxon>
        <taxon>Lusitaniella</taxon>
    </lineage>
</organism>
<dbReference type="EMBL" id="JADEWZ010000012">
    <property type="protein sequence ID" value="MBE9116256.1"/>
    <property type="molecule type" value="Genomic_DNA"/>
</dbReference>
<feature type="transmembrane region" description="Helical" evidence="1">
    <location>
        <begin position="127"/>
        <end position="145"/>
    </location>
</feature>
<protein>
    <submittedName>
        <fullName evidence="2">Phosphatidate cytidylyltransferase</fullName>
    </submittedName>
</protein>
<keyword evidence="1" id="KW-0812">Transmembrane</keyword>
<accession>A0A8J7DW62</accession>
<dbReference type="Proteomes" id="UP000654482">
    <property type="component" value="Unassembled WGS sequence"/>
</dbReference>
<keyword evidence="1" id="KW-1133">Transmembrane helix</keyword>
<feature type="transmembrane region" description="Helical" evidence="1">
    <location>
        <begin position="102"/>
        <end position="121"/>
    </location>
</feature>
<name>A0A8J7DW62_9CYAN</name>
<keyword evidence="2" id="KW-0548">Nucleotidyltransferase</keyword>
<evidence type="ECO:0000313" key="2">
    <source>
        <dbReference type="EMBL" id="MBE9116256.1"/>
    </source>
</evidence>
<keyword evidence="2" id="KW-0808">Transferase</keyword>
<feature type="transmembrane region" description="Helical" evidence="1">
    <location>
        <begin position="45"/>
        <end position="64"/>
    </location>
</feature>
<keyword evidence="3" id="KW-1185">Reference proteome</keyword>
<dbReference type="AlphaFoldDB" id="A0A8J7DW62"/>
<dbReference type="GO" id="GO:0004143">
    <property type="term" value="F:ATP-dependent diacylglycerol kinase activity"/>
    <property type="evidence" value="ECO:0007669"/>
    <property type="project" value="InterPro"/>
</dbReference>
<dbReference type="PANTHER" id="PTHR31303:SF1">
    <property type="entry name" value="CTP-DEPENDENT DIACYLGLYCEROL KINASE 1"/>
    <property type="match status" value="1"/>
</dbReference>
<dbReference type="PANTHER" id="PTHR31303">
    <property type="entry name" value="CTP-DEPENDENT DIACYLGLYCEROL KINASE 1"/>
    <property type="match status" value="1"/>
</dbReference>
<evidence type="ECO:0000313" key="3">
    <source>
        <dbReference type="Proteomes" id="UP000654482"/>
    </source>
</evidence>
<proteinExistence type="predicted"/>
<dbReference type="RefSeq" id="WP_194029349.1">
    <property type="nucleotide sequence ID" value="NZ_JADEWZ010000012.1"/>
</dbReference>
<evidence type="ECO:0000256" key="1">
    <source>
        <dbReference type="SAM" id="Phobius"/>
    </source>
</evidence>
<comment type="caution">
    <text evidence="2">The sequence shown here is derived from an EMBL/GenBank/DDBJ whole genome shotgun (WGS) entry which is preliminary data.</text>
</comment>
<keyword evidence="1" id="KW-0472">Membrane</keyword>
<gene>
    <name evidence="2" type="ORF">IQ249_10145</name>
</gene>
<reference evidence="2" key="1">
    <citation type="submission" date="2020-10" db="EMBL/GenBank/DDBJ databases">
        <authorList>
            <person name="Castelo-Branco R."/>
            <person name="Eusebio N."/>
            <person name="Adriana R."/>
            <person name="Vieira A."/>
            <person name="Brugerolle De Fraissinette N."/>
            <person name="Rezende De Castro R."/>
            <person name="Schneider M.P."/>
            <person name="Vasconcelos V."/>
            <person name="Leao P.N."/>
        </authorList>
    </citation>
    <scope>NUCLEOTIDE SEQUENCE</scope>
    <source>
        <strain evidence="2">LEGE 07157</strain>
    </source>
</reference>
<dbReference type="GO" id="GO:0016779">
    <property type="term" value="F:nucleotidyltransferase activity"/>
    <property type="evidence" value="ECO:0007669"/>
    <property type="project" value="UniProtKB-KW"/>
</dbReference>
<feature type="transmembrane region" description="Helical" evidence="1">
    <location>
        <begin position="12"/>
        <end position="33"/>
    </location>
</feature>